<dbReference type="RefSeq" id="XP_015591141.1">
    <property type="nucleotide sequence ID" value="XM_015735655.2"/>
</dbReference>
<evidence type="ECO:0000313" key="2">
    <source>
        <dbReference type="RefSeq" id="XP_015591141.1"/>
    </source>
</evidence>
<dbReference type="KEGG" id="ccin:107265814"/>
<reference evidence="2" key="1">
    <citation type="submission" date="2025-08" db="UniProtKB">
        <authorList>
            <consortium name="RefSeq"/>
        </authorList>
    </citation>
    <scope>IDENTIFICATION</scope>
</reference>
<dbReference type="Proteomes" id="UP000694920">
    <property type="component" value="Unplaced"/>
</dbReference>
<protein>
    <submittedName>
        <fullName evidence="2">Uncharacterized protein LOC107265814</fullName>
    </submittedName>
</protein>
<dbReference type="GeneID" id="107265814"/>
<evidence type="ECO:0000313" key="1">
    <source>
        <dbReference type="Proteomes" id="UP000694920"/>
    </source>
</evidence>
<dbReference type="AlphaFoldDB" id="A0AAJ7BPI4"/>
<sequence>MFRYRWFHRIIRRNTKPISEEKALLWKKRLNLVYIFVTWNTVGLLLLKWSNSDTKEISSAKSFAKLLNIEEAQVIRVSGLKVVDNYEIEKPISSIDIKKESEDLFFNTDDVLKKLDSQESEVIVAKK</sequence>
<accession>A0AAJ7BPI4</accession>
<gene>
    <name evidence="2" type="primary">LOC107265814</name>
</gene>
<organism evidence="1 2">
    <name type="scientific">Cephus cinctus</name>
    <name type="common">Wheat stem sawfly</name>
    <dbReference type="NCBI Taxonomy" id="211228"/>
    <lineage>
        <taxon>Eukaryota</taxon>
        <taxon>Metazoa</taxon>
        <taxon>Ecdysozoa</taxon>
        <taxon>Arthropoda</taxon>
        <taxon>Hexapoda</taxon>
        <taxon>Insecta</taxon>
        <taxon>Pterygota</taxon>
        <taxon>Neoptera</taxon>
        <taxon>Endopterygota</taxon>
        <taxon>Hymenoptera</taxon>
        <taxon>Cephoidea</taxon>
        <taxon>Cephidae</taxon>
        <taxon>Cephus</taxon>
    </lineage>
</organism>
<proteinExistence type="predicted"/>
<keyword evidence="1" id="KW-1185">Reference proteome</keyword>
<name>A0AAJ7BPI4_CEPCN</name>